<dbReference type="InterPro" id="IPR045829">
    <property type="entry name" value="PKD_6"/>
</dbReference>
<dbReference type="STRING" id="927664.SAMN05421780_102411"/>
<dbReference type="EMBL" id="FOLE01000002">
    <property type="protein sequence ID" value="SFC05429.1"/>
    <property type="molecule type" value="Genomic_DNA"/>
</dbReference>
<evidence type="ECO:0000313" key="3">
    <source>
        <dbReference type="Proteomes" id="UP000199514"/>
    </source>
</evidence>
<dbReference type="InterPro" id="IPR013783">
    <property type="entry name" value="Ig-like_fold"/>
</dbReference>
<dbReference type="InterPro" id="IPR036116">
    <property type="entry name" value="FN3_sf"/>
</dbReference>
<name>A0A1I1G0T3_9BACT</name>
<feature type="domain" description="PKD" evidence="1">
    <location>
        <begin position="477"/>
        <end position="507"/>
    </location>
</feature>
<protein>
    <submittedName>
        <fullName evidence="2">PKD domain-containing protein</fullName>
    </submittedName>
</protein>
<dbReference type="PROSITE" id="PS50093">
    <property type="entry name" value="PKD"/>
    <property type="match status" value="1"/>
</dbReference>
<dbReference type="Pfam" id="PF13585">
    <property type="entry name" value="CHU_C"/>
    <property type="match status" value="1"/>
</dbReference>
<dbReference type="Pfam" id="PF19081">
    <property type="entry name" value="Ig_7"/>
    <property type="match status" value="1"/>
</dbReference>
<evidence type="ECO:0000313" key="2">
    <source>
        <dbReference type="EMBL" id="SFC05429.1"/>
    </source>
</evidence>
<dbReference type="InterPro" id="IPR035986">
    <property type="entry name" value="PKD_dom_sf"/>
</dbReference>
<proteinExistence type="predicted"/>
<sequence>MQKYYYLLSLFLWGMIGAASAQVGYRLEMRPKVSQNADTLFVDVFSLRTTATTFTFGNSNFLININPAQLDTARSVGGMGISVQGRWSNNTAQGGDATQYLPMLLGRSPQANFVNLQIRQRTGTGLSGIEVPTDSALIARIFFKIKDCKATAALQWRVGQQGVGAINNFQNQSIYSGATFINPAPTLLHRAATVPNVTFSVTQSSVAFAWQNQQNILLYQMNVNGGGWQNVTPSALDTAYNVTGLSGGQTITFQARAIVPCDTVTSSLVSATTTAGCTTLPPAPTGINNTVCGSGTVVLTVASAATEYRWYTAGGTLIAGATGATYTTPLLTTTTSYLVSAVVGGCESSDRTMVTAFVSPIPAVPTALTGSTNVCVGSSQTYTVTTPTLGASYEWKVENGTVLSGGINSVDVLWPATVGTGIISVKEISSVGCKSVDSLVTNVTISQGMTLAANIPDSVVVGQTIQLSVTAPDADEYSWYFTDDETRNTGTVITHTFNQEGGFSITLKGKKLGGCEDSLRKNILVKRVQVIYVPNAFSPKANSQENKTLKVYAYGVSNTNFLFEVYNRWGEMVYKTANFDEINQSGWNGGDQELGVYTYILKGLFSNGQVIDQTGTITLIR</sequence>
<dbReference type="SUPFAM" id="SSF49299">
    <property type="entry name" value="PKD domain"/>
    <property type="match status" value="1"/>
</dbReference>
<dbReference type="Pfam" id="PF19408">
    <property type="entry name" value="PKD_6"/>
    <property type="match status" value="1"/>
</dbReference>
<dbReference type="Pfam" id="PF00801">
    <property type="entry name" value="PKD"/>
    <property type="match status" value="1"/>
</dbReference>
<dbReference type="InterPro" id="IPR044023">
    <property type="entry name" value="Ig_7"/>
</dbReference>
<reference evidence="2 3" key="1">
    <citation type="submission" date="2016-10" db="EMBL/GenBank/DDBJ databases">
        <authorList>
            <person name="de Groot N.N."/>
        </authorList>
    </citation>
    <scope>NUCLEOTIDE SEQUENCE [LARGE SCALE GENOMIC DNA]</scope>
    <source>
        <strain evidence="2 3">DSM 6793</strain>
    </source>
</reference>
<gene>
    <name evidence="2" type="ORF">SAMN05421780_102411</name>
</gene>
<dbReference type="AlphaFoldDB" id="A0A1I1G0T3"/>
<dbReference type="Proteomes" id="UP000199514">
    <property type="component" value="Unassembled WGS sequence"/>
</dbReference>
<dbReference type="OrthoDB" id="966207at2"/>
<dbReference type="Gene3D" id="2.60.40.10">
    <property type="entry name" value="Immunoglobulins"/>
    <property type="match status" value="1"/>
</dbReference>
<dbReference type="CDD" id="cd00146">
    <property type="entry name" value="PKD"/>
    <property type="match status" value="1"/>
</dbReference>
<evidence type="ECO:0000259" key="1">
    <source>
        <dbReference type="PROSITE" id="PS50093"/>
    </source>
</evidence>
<keyword evidence="3" id="KW-1185">Reference proteome</keyword>
<accession>A0A1I1G0T3</accession>
<organism evidence="2 3">
    <name type="scientific">Flexibacter flexilis DSM 6793</name>
    <dbReference type="NCBI Taxonomy" id="927664"/>
    <lineage>
        <taxon>Bacteria</taxon>
        <taxon>Pseudomonadati</taxon>
        <taxon>Bacteroidota</taxon>
        <taxon>Cytophagia</taxon>
        <taxon>Cytophagales</taxon>
        <taxon>Flexibacteraceae</taxon>
        <taxon>Flexibacter</taxon>
    </lineage>
</organism>
<dbReference type="SUPFAM" id="SSF49265">
    <property type="entry name" value="Fibronectin type III"/>
    <property type="match status" value="1"/>
</dbReference>
<dbReference type="InterPro" id="IPR000601">
    <property type="entry name" value="PKD_dom"/>
</dbReference>
<dbReference type="RefSeq" id="WP_091509131.1">
    <property type="nucleotide sequence ID" value="NZ_FOLE01000002.1"/>
</dbReference>